<evidence type="ECO:0000256" key="1">
    <source>
        <dbReference type="SAM" id="SignalP"/>
    </source>
</evidence>
<feature type="chain" id="PRO_5014704030" evidence="1">
    <location>
        <begin position="20"/>
        <end position="133"/>
    </location>
</feature>
<accession>A0A2N3N0I3</accession>
<dbReference type="InParanoid" id="A0A2N3N0I3"/>
<sequence>MRFAAIFSTVAALAATATARPSVAARDDASAIANIIAINGFGPGAPPGVPVQVPFGTLTHVDLSITTLQLTGVTVNVPDAEAPADTDITCQMYKDQYGVQPGSAEFSKGKDAHISTNPVPFGWVLCYVNVHSE</sequence>
<evidence type="ECO:0000313" key="2">
    <source>
        <dbReference type="EMBL" id="PKS05939.1"/>
    </source>
</evidence>
<keyword evidence="1" id="KW-0732">Signal</keyword>
<comment type="caution">
    <text evidence="2">The sequence shown here is derived from an EMBL/GenBank/DDBJ whole genome shotgun (WGS) entry which is preliminary data.</text>
</comment>
<organism evidence="2 3">
    <name type="scientific">Lomentospora prolificans</name>
    <dbReference type="NCBI Taxonomy" id="41688"/>
    <lineage>
        <taxon>Eukaryota</taxon>
        <taxon>Fungi</taxon>
        <taxon>Dikarya</taxon>
        <taxon>Ascomycota</taxon>
        <taxon>Pezizomycotina</taxon>
        <taxon>Sordariomycetes</taxon>
        <taxon>Hypocreomycetidae</taxon>
        <taxon>Microascales</taxon>
        <taxon>Microascaceae</taxon>
        <taxon>Lomentospora</taxon>
    </lineage>
</organism>
<reference evidence="2 3" key="1">
    <citation type="journal article" date="2017" name="G3 (Bethesda)">
        <title>First Draft Genome Sequence of the Pathogenic Fungus Lomentospora prolificans (Formerly Scedosporium prolificans).</title>
        <authorList>
            <person name="Luo R."/>
            <person name="Zimin A."/>
            <person name="Workman R."/>
            <person name="Fan Y."/>
            <person name="Pertea G."/>
            <person name="Grossman N."/>
            <person name="Wear M.P."/>
            <person name="Jia B."/>
            <person name="Miller H."/>
            <person name="Casadevall A."/>
            <person name="Timp W."/>
            <person name="Zhang S.X."/>
            <person name="Salzberg S.L."/>
        </authorList>
    </citation>
    <scope>NUCLEOTIDE SEQUENCE [LARGE SCALE GENOMIC DNA]</scope>
    <source>
        <strain evidence="2 3">JHH-5317</strain>
    </source>
</reference>
<dbReference type="VEuPathDB" id="FungiDB:jhhlp_007772"/>
<dbReference type="EMBL" id="NLAX01001139">
    <property type="protein sequence ID" value="PKS05939.1"/>
    <property type="molecule type" value="Genomic_DNA"/>
</dbReference>
<gene>
    <name evidence="2" type="ORF">jhhlp_007772</name>
</gene>
<evidence type="ECO:0000313" key="3">
    <source>
        <dbReference type="Proteomes" id="UP000233524"/>
    </source>
</evidence>
<dbReference type="Proteomes" id="UP000233524">
    <property type="component" value="Unassembled WGS sequence"/>
</dbReference>
<feature type="signal peptide" evidence="1">
    <location>
        <begin position="1"/>
        <end position="19"/>
    </location>
</feature>
<dbReference type="AlphaFoldDB" id="A0A2N3N0I3"/>
<dbReference type="OrthoDB" id="5091764at2759"/>
<protein>
    <submittedName>
        <fullName evidence="2">Uncharacterized protein</fullName>
    </submittedName>
</protein>
<keyword evidence="3" id="KW-1185">Reference proteome</keyword>
<proteinExistence type="predicted"/>
<name>A0A2N3N0I3_9PEZI</name>